<dbReference type="Proteomes" id="UP000008063">
    <property type="component" value="Unassembled WGS sequence"/>
</dbReference>
<dbReference type="EMBL" id="GL945492">
    <property type="protein sequence ID" value="EGN93335.1"/>
    <property type="molecule type" value="Genomic_DNA"/>
</dbReference>
<dbReference type="OrthoDB" id="2681164at2759"/>
<sequence>MPPLTKSLSLQTHTMVQLPLYPNGLLVGKCTVEMVKQVLREMSVTDTMLYAGTSKKNYEVIQAHLSDWMFSTVQCFMRFPILFLAMLQQCKSVVSGLFNLAARRHGFVKDAYEADVDIKEVVKTLNGLKNIDVVVSSTSMSISPIFHFHSTAVMNFISGDGFFSAYPKLTGMYRSLTNANHYTLFDYTTPHTNIMVTTKLGAMEEHWCGYLEVIPALDHIKLCIRLPQLWVVAAPYNQLRRYK</sequence>
<accession>F8QDW0</accession>
<gene>
    <name evidence="1" type="ORF">SERLA73DRAFT_156308</name>
</gene>
<dbReference type="InParanoid" id="F8QDW0"/>
<protein>
    <submittedName>
        <fullName evidence="1">Uncharacterized protein</fullName>
    </submittedName>
</protein>
<organism evidence="2">
    <name type="scientific">Serpula lacrymans var. lacrymans (strain S7.3)</name>
    <name type="common">Dry rot fungus</name>
    <dbReference type="NCBI Taxonomy" id="936435"/>
    <lineage>
        <taxon>Eukaryota</taxon>
        <taxon>Fungi</taxon>
        <taxon>Dikarya</taxon>
        <taxon>Basidiomycota</taxon>
        <taxon>Agaricomycotina</taxon>
        <taxon>Agaricomycetes</taxon>
        <taxon>Agaricomycetidae</taxon>
        <taxon>Boletales</taxon>
        <taxon>Coniophorineae</taxon>
        <taxon>Serpulaceae</taxon>
        <taxon>Serpula</taxon>
    </lineage>
</organism>
<dbReference type="AlphaFoldDB" id="F8QDW0"/>
<evidence type="ECO:0000313" key="2">
    <source>
        <dbReference type="Proteomes" id="UP000008063"/>
    </source>
</evidence>
<keyword evidence="2" id="KW-1185">Reference proteome</keyword>
<name>F8QDW0_SERL3</name>
<proteinExistence type="predicted"/>
<dbReference type="HOGENOM" id="CLU_1143123_0_0_1"/>
<reference evidence="2" key="1">
    <citation type="journal article" date="2011" name="Science">
        <title>The plant cell wall-decomposing machinery underlies the functional diversity of forest fungi.</title>
        <authorList>
            <person name="Eastwood D.C."/>
            <person name="Floudas D."/>
            <person name="Binder M."/>
            <person name="Majcherczyk A."/>
            <person name="Schneider P."/>
            <person name="Aerts A."/>
            <person name="Asiegbu F.O."/>
            <person name="Baker S.E."/>
            <person name="Barry K."/>
            <person name="Bendiksby M."/>
            <person name="Blumentritt M."/>
            <person name="Coutinho P.M."/>
            <person name="Cullen D."/>
            <person name="de Vries R.P."/>
            <person name="Gathman A."/>
            <person name="Goodell B."/>
            <person name="Henrissat B."/>
            <person name="Ihrmark K."/>
            <person name="Kauserud H."/>
            <person name="Kohler A."/>
            <person name="LaButti K."/>
            <person name="Lapidus A."/>
            <person name="Lavin J.L."/>
            <person name="Lee Y.-H."/>
            <person name="Lindquist E."/>
            <person name="Lilly W."/>
            <person name="Lucas S."/>
            <person name="Morin E."/>
            <person name="Murat C."/>
            <person name="Oguiza J.A."/>
            <person name="Park J."/>
            <person name="Pisabarro A.G."/>
            <person name="Riley R."/>
            <person name="Rosling A."/>
            <person name="Salamov A."/>
            <person name="Schmidt O."/>
            <person name="Schmutz J."/>
            <person name="Skrede I."/>
            <person name="Stenlid J."/>
            <person name="Wiebenga A."/>
            <person name="Xie X."/>
            <person name="Kuees U."/>
            <person name="Hibbett D.S."/>
            <person name="Hoffmeister D."/>
            <person name="Hoegberg N."/>
            <person name="Martin F."/>
            <person name="Grigoriev I.V."/>
            <person name="Watkinson S.C."/>
        </authorList>
    </citation>
    <scope>NUCLEOTIDE SEQUENCE [LARGE SCALE GENOMIC DNA]</scope>
    <source>
        <strain evidence="2">strain S7.3</strain>
    </source>
</reference>
<evidence type="ECO:0000313" key="1">
    <source>
        <dbReference type="EMBL" id="EGN93335.1"/>
    </source>
</evidence>